<dbReference type="Gene3D" id="3.30.40.10">
    <property type="entry name" value="Zinc/RING finger domain, C3HC4 (zinc finger)"/>
    <property type="match status" value="1"/>
</dbReference>
<dbReference type="PANTHER" id="PTHR13513">
    <property type="entry name" value="E3 UBIQUITIN-PROTEIN LIGASE UBR7"/>
    <property type="match status" value="1"/>
</dbReference>
<evidence type="ECO:0000256" key="4">
    <source>
        <dbReference type="PROSITE-ProRule" id="PRU00508"/>
    </source>
</evidence>
<dbReference type="InterPro" id="IPR047506">
    <property type="entry name" value="UBR7-like_UBR-box"/>
</dbReference>
<proteinExistence type="predicted"/>
<evidence type="ECO:0000256" key="3">
    <source>
        <dbReference type="ARBA" id="ARBA00022833"/>
    </source>
</evidence>
<evidence type="ECO:0000256" key="5">
    <source>
        <dbReference type="SAM" id="MobiDB-lite"/>
    </source>
</evidence>
<gene>
    <name evidence="7" type="ORF">SISSUDRAFT_764674</name>
</gene>
<dbReference type="SMART" id="SM00249">
    <property type="entry name" value="PHD"/>
    <property type="match status" value="1"/>
</dbReference>
<keyword evidence="1" id="KW-0479">Metal-binding</keyword>
<dbReference type="GO" id="GO:0008270">
    <property type="term" value="F:zinc ion binding"/>
    <property type="evidence" value="ECO:0007669"/>
    <property type="project" value="UniProtKB-KW"/>
</dbReference>
<evidence type="ECO:0000256" key="1">
    <source>
        <dbReference type="ARBA" id="ARBA00022723"/>
    </source>
</evidence>
<dbReference type="InterPro" id="IPR001965">
    <property type="entry name" value="Znf_PHD"/>
</dbReference>
<name>A0A166D919_9AGAM</name>
<dbReference type="InterPro" id="IPR003126">
    <property type="entry name" value="Znf_UBR"/>
</dbReference>
<dbReference type="STRING" id="1314776.A0A166D919"/>
<keyword evidence="3" id="KW-0862">Zinc</keyword>
<feature type="region of interest" description="Disordered" evidence="5">
    <location>
        <begin position="261"/>
        <end position="300"/>
    </location>
</feature>
<accession>A0A166D919</accession>
<dbReference type="InterPro" id="IPR011011">
    <property type="entry name" value="Znf_FYVE_PHD"/>
</dbReference>
<sequence length="453" mass="50881">MSEDTSTLHAILDEEANLITEASLAIPHSFSECTYSRGYIRQPVYLCKTCNATRGICASCSVSCHTDHEQLELFPKRHFRCDCPTRGLDHPCTLVKGDKHDVNTENSYNQNFENGQFCRCGRHYDPNSERETMVQCLSCEDWFHESCLRMRERPSSRPGTPELEPQAAINGHDDVEDDDESISDPTLPPARILSSEYDALICRSCVMSAPILSRWAGTPGVLMLVRQQRKAGETTDPEVPEWRVIGKTGDEYEELVDVALESAGEKRKREPVDPDGTVEQEQKRVKLNGSSASSSLPRPENCLAPRPNPIVQQILAALPPAARSMKPLDLGAESLGEGDIFLTEGFRDRWCRCHSCLEELSKLPFLLEEEETYEAPEDPDSGLSLEELGMRALQTMPRDRAIDGIRAFNDLRDDLIVYLRDFAQHGETVKESDIRGFFERKLEENAAASSRTV</sequence>
<dbReference type="InterPro" id="IPR019787">
    <property type="entry name" value="Znf_PHD-finger"/>
</dbReference>
<evidence type="ECO:0000313" key="7">
    <source>
        <dbReference type="EMBL" id="KZT38267.1"/>
    </source>
</evidence>
<organism evidence="7 8">
    <name type="scientific">Sistotremastrum suecicum HHB10207 ss-3</name>
    <dbReference type="NCBI Taxonomy" id="1314776"/>
    <lineage>
        <taxon>Eukaryota</taxon>
        <taxon>Fungi</taxon>
        <taxon>Dikarya</taxon>
        <taxon>Basidiomycota</taxon>
        <taxon>Agaricomycotina</taxon>
        <taxon>Agaricomycetes</taxon>
        <taxon>Sistotremastrales</taxon>
        <taxon>Sistotremastraceae</taxon>
        <taxon>Sistotremastrum</taxon>
    </lineage>
</organism>
<dbReference type="InterPro" id="IPR013083">
    <property type="entry name" value="Znf_RING/FYVE/PHD"/>
</dbReference>
<feature type="region of interest" description="Disordered" evidence="5">
    <location>
        <begin position="152"/>
        <end position="189"/>
    </location>
</feature>
<dbReference type="InterPro" id="IPR040204">
    <property type="entry name" value="UBR7"/>
</dbReference>
<dbReference type="SMART" id="SM00396">
    <property type="entry name" value="ZnF_UBR1"/>
    <property type="match status" value="1"/>
</dbReference>
<dbReference type="Pfam" id="PF00628">
    <property type="entry name" value="PHD"/>
    <property type="match status" value="1"/>
</dbReference>
<dbReference type="Proteomes" id="UP000076798">
    <property type="component" value="Unassembled WGS sequence"/>
</dbReference>
<dbReference type="GO" id="GO:0005737">
    <property type="term" value="C:cytoplasm"/>
    <property type="evidence" value="ECO:0007669"/>
    <property type="project" value="TreeGrafter"/>
</dbReference>
<feature type="zinc finger region" description="UBR-type" evidence="4">
    <location>
        <begin position="31"/>
        <end position="97"/>
    </location>
</feature>
<evidence type="ECO:0000259" key="6">
    <source>
        <dbReference type="PROSITE" id="PS51157"/>
    </source>
</evidence>
<dbReference type="GO" id="GO:0061630">
    <property type="term" value="F:ubiquitin protein ligase activity"/>
    <property type="evidence" value="ECO:0007669"/>
    <property type="project" value="InterPro"/>
</dbReference>
<dbReference type="PANTHER" id="PTHR13513:SF9">
    <property type="entry name" value="E3 UBIQUITIN-PROTEIN LIGASE UBR7-RELATED"/>
    <property type="match status" value="1"/>
</dbReference>
<keyword evidence="8" id="KW-1185">Reference proteome</keyword>
<evidence type="ECO:0000256" key="2">
    <source>
        <dbReference type="ARBA" id="ARBA00022771"/>
    </source>
</evidence>
<feature type="compositionally biased region" description="Basic and acidic residues" evidence="5">
    <location>
        <begin position="263"/>
        <end position="272"/>
    </location>
</feature>
<dbReference type="OrthoDB" id="5795902at2759"/>
<feature type="domain" description="UBR-type" evidence="6">
    <location>
        <begin position="31"/>
        <end position="97"/>
    </location>
</feature>
<evidence type="ECO:0000313" key="8">
    <source>
        <dbReference type="Proteomes" id="UP000076798"/>
    </source>
</evidence>
<dbReference type="EMBL" id="KV428066">
    <property type="protein sequence ID" value="KZT38267.1"/>
    <property type="molecule type" value="Genomic_DNA"/>
</dbReference>
<dbReference type="SUPFAM" id="SSF57903">
    <property type="entry name" value="FYVE/PHD zinc finger"/>
    <property type="match status" value="1"/>
</dbReference>
<dbReference type="CDD" id="cd19677">
    <property type="entry name" value="UBR-box_UBR7"/>
    <property type="match status" value="1"/>
</dbReference>
<protein>
    <recommendedName>
        <fullName evidence="6">UBR-type domain-containing protein</fullName>
    </recommendedName>
</protein>
<dbReference type="PROSITE" id="PS51157">
    <property type="entry name" value="ZF_UBR"/>
    <property type="match status" value="1"/>
</dbReference>
<dbReference type="AlphaFoldDB" id="A0A166D919"/>
<reference evidence="7 8" key="1">
    <citation type="journal article" date="2016" name="Mol. Biol. Evol.">
        <title>Comparative Genomics of Early-Diverging Mushroom-Forming Fungi Provides Insights into the Origins of Lignocellulose Decay Capabilities.</title>
        <authorList>
            <person name="Nagy L.G."/>
            <person name="Riley R."/>
            <person name="Tritt A."/>
            <person name="Adam C."/>
            <person name="Daum C."/>
            <person name="Floudas D."/>
            <person name="Sun H."/>
            <person name="Yadav J.S."/>
            <person name="Pangilinan J."/>
            <person name="Larsson K.H."/>
            <person name="Matsuura K."/>
            <person name="Barry K."/>
            <person name="Labutti K."/>
            <person name="Kuo R."/>
            <person name="Ohm R.A."/>
            <person name="Bhattacharya S.S."/>
            <person name="Shirouzu T."/>
            <person name="Yoshinaga Y."/>
            <person name="Martin F.M."/>
            <person name="Grigoriev I.V."/>
            <person name="Hibbett D.S."/>
        </authorList>
    </citation>
    <scope>NUCLEOTIDE SEQUENCE [LARGE SCALE GENOMIC DNA]</scope>
    <source>
        <strain evidence="7 8">HHB10207 ss-3</strain>
    </source>
</reference>
<keyword evidence="2" id="KW-0863">Zinc-finger</keyword>